<dbReference type="InterPro" id="IPR034505">
    <property type="entry name" value="Coproporphyrinogen-III_oxidase"/>
</dbReference>
<dbReference type="InterPro" id="IPR058240">
    <property type="entry name" value="rSAM_sf"/>
</dbReference>
<sequence>MAGFPRENSYLRAEDSASGDADGISWGFTAKAARLIMKSAVKYYLRFSEDSVTVLPPADKNKSYLLYLHVPFCLTLCPYCSFHRFKFNEETARRYFSLLRDEMRMTARLGYSFSSAYFGGGTTSILPDELAKTIDLARELFGITEISCESDPNHIDPESLKYTEGRIDRLSVGIQTFNDKYLENIGRKTKFGSGAEQYEKVQAILKHFPIVNVDLMYNFPGQTEEELLEDIRKVRELNPQQVTFYPLMYAPFVGRKLREKIGKSTNENEARLFALIMKNMTEPYIQRTSWAYALKKKEFIDEYVVDHSEYVGLGSGAFSFLNGTLYANSFSLKEYADRVAAGMASVVKSTAFGRHSVKQYRMMVEMFGLHAEPPYRPFFEYNALKAVGAVSRRDGKTILTPKGRFLLSVMMKGFYNGMDYIRESMRADLKAEDERICLGCREDE</sequence>
<keyword evidence="8" id="KW-1185">Reference proteome</keyword>
<gene>
    <name evidence="7" type="ORF">EP073_03565</name>
</gene>
<accession>A0A3R5V093</accession>
<evidence type="ECO:0000256" key="2">
    <source>
        <dbReference type="ARBA" id="ARBA00022691"/>
    </source>
</evidence>
<dbReference type="RefSeq" id="WP_128465799.1">
    <property type="nucleotide sequence ID" value="NZ_CP035108.1"/>
</dbReference>
<dbReference type="GO" id="GO:0006779">
    <property type="term" value="P:porphyrin-containing compound biosynthetic process"/>
    <property type="evidence" value="ECO:0007669"/>
    <property type="project" value="TreeGrafter"/>
</dbReference>
<feature type="domain" description="Radical SAM core" evidence="6">
    <location>
        <begin position="58"/>
        <end position="283"/>
    </location>
</feature>
<dbReference type="GO" id="GO:0046872">
    <property type="term" value="F:metal ion binding"/>
    <property type="evidence" value="ECO:0007669"/>
    <property type="project" value="UniProtKB-KW"/>
</dbReference>
<evidence type="ECO:0000313" key="8">
    <source>
        <dbReference type="Proteomes" id="UP000287502"/>
    </source>
</evidence>
<evidence type="ECO:0000256" key="5">
    <source>
        <dbReference type="ARBA" id="ARBA00023014"/>
    </source>
</evidence>
<dbReference type="GO" id="GO:0003824">
    <property type="term" value="F:catalytic activity"/>
    <property type="evidence" value="ECO:0007669"/>
    <property type="project" value="InterPro"/>
</dbReference>
<dbReference type="OrthoDB" id="9808022at2"/>
<organism evidence="7 8">
    <name type="scientific">Geovibrio thiophilus</name>
    <dbReference type="NCBI Taxonomy" id="139438"/>
    <lineage>
        <taxon>Bacteria</taxon>
        <taxon>Pseudomonadati</taxon>
        <taxon>Deferribacterota</taxon>
        <taxon>Deferribacteres</taxon>
        <taxon>Deferribacterales</taxon>
        <taxon>Geovibrionaceae</taxon>
        <taxon>Geovibrio</taxon>
    </lineage>
</organism>
<keyword evidence="5" id="KW-0411">Iron-sulfur</keyword>
<protein>
    <submittedName>
        <fullName evidence="7">Coproporphyrinogen III oxidase family protein</fullName>
    </submittedName>
</protein>
<comment type="cofactor">
    <cofactor evidence="1">
        <name>[4Fe-4S] cluster</name>
        <dbReference type="ChEBI" id="CHEBI:49883"/>
    </cofactor>
</comment>
<dbReference type="SUPFAM" id="SSF102114">
    <property type="entry name" value="Radical SAM enzymes"/>
    <property type="match status" value="1"/>
</dbReference>
<dbReference type="InterPro" id="IPR007197">
    <property type="entry name" value="rSAM"/>
</dbReference>
<dbReference type="Gene3D" id="3.20.20.70">
    <property type="entry name" value="Aldolase class I"/>
    <property type="match status" value="1"/>
</dbReference>
<evidence type="ECO:0000259" key="6">
    <source>
        <dbReference type="PROSITE" id="PS51918"/>
    </source>
</evidence>
<dbReference type="SMART" id="SM00729">
    <property type="entry name" value="Elp3"/>
    <property type="match status" value="1"/>
</dbReference>
<dbReference type="GO" id="GO:0005737">
    <property type="term" value="C:cytoplasm"/>
    <property type="evidence" value="ECO:0007669"/>
    <property type="project" value="TreeGrafter"/>
</dbReference>
<dbReference type="Pfam" id="PF04055">
    <property type="entry name" value="Radical_SAM"/>
    <property type="match status" value="1"/>
</dbReference>
<dbReference type="NCBIfam" id="NF006385">
    <property type="entry name" value="PRK08629.1"/>
    <property type="match status" value="1"/>
</dbReference>
<dbReference type="PANTHER" id="PTHR13932:SF5">
    <property type="entry name" value="RADICAL S-ADENOSYL METHIONINE DOMAIN-CONTAINING PROTEIN 1, MITOCHONDRIAL"/>
    <property type="match status" value="1"/>
</dbReference>
<dbReference type="InterPro" id="IPR013785">
    <property type="entry name" value="Aldolase_TIM"/>
</dbReference>
<evidence type="ECO:0000256" key="1">
    <source>
        <dbReference type="ARBA" id="ARBA00001966"/>
    </source>
</evidence>
<dbReference type="CDD" id="cd01335">
    <property type="entry name" value="Radical_SAM"/>
    <property type="match status" value="1"/>
</dbReference>
<keyword evidence="3" id="KW-0479">Metal-binding</keyword>
<keyword evidence="4" id="KW-0408">Iron</keyword>
<dbReference type="Proteomes" id="UP000287502">
    <property type="component" value="Chromosome"/>
</dbReference>
<dbReference type="SFLD" id="SFLDG01065">
    <property type="entry name" value="anaerobic_coproporphyrinogen-I"/>
    <property type="match status" value="1"/>
</dbReference>
<keyword evidence="2" id="KW-0949">S-adenosyl-L-methionine</keyword>
<dbReference type="KEGG" id="gtl:EP073_03565"/>
<dbReference type="InterPro" id="IPR006638">
    <property type="entry name" value="Elp3/MiaA/NifB-like_rSAM"/>
</dbReference>
<dbReference type="EMBL" id="CP035108">
    <property type="protein sequence ID" value="QAR32512.1"/>
    <property type="molecule type" value="Genomic_DNA"/>
</dbReference>
<dbReference type="AlphaFoldDB" id="A0A3R5V093"/>
<evidence type="ECO:0000256" key="3">
    <source>
        <dbReference type="ARBA" id="ARBA00022723"/>
    </source>
</evidence>
<evidence type="ECO:0000256" key="4">
    <source>
        <dbReference type="ARBA" id="ARBA00023004"/>
    </source>
</evidence>
<dbReference type="GO" id="GO:0051539">
    <property type="term" value="F:4 iron, 4 sulfur cluster binding"/>
    <property type="evidence" value="ECO:0007669"/>
    <property type="project" value="TreeGrafter"/>
</dbReference>
<dbReference type="PANTHER" id="PTHR13932">
    <property type="entry name" value="COPROPORPHYRINIGEN III OXIDASE"/>
    <property type="match status" value="1"/>
</dbReference>
<reference evidence="7 8" key="1">
    <citation type="submission" date="2019-01" db="EMBL/GenBank/DDBJ databases">
        <title>Geovibrio thiophilus DSM 11263, complete genome.</title>
        <authorList>
            <person name="Spring S."/>
            <person name="Bunk B."/>
            <person name="Sproer C."/>
        </authorList>
    </citation>
    <scope>NUCLEOTIDE SEQUENCE [LARGE SCALE GENOMIC DNA]</scope>
    <source>
        <strain evidence="7 8">DSM 11263</strain>
    </source>
</reference>
<dbReference type="SFLD" id="SFLDS00029">
    <property type="entry name" value="Radical_SAM"/>
    <property type="match status" value="1"/>
</dbReference>
<dbReference type="PROSITE" id="PS51918">
    <property type="entry name" value="RADICAL_SAM"/>
    <property type="match status" value="1"/>
</dbReference>
<evidence type="ECO:0000313" key="7">
    <source>
        <dbReference type="EMBL" id="QAR32512.1"/>
    </source>
</evidence>
<name>A0A3R5V093_9BACT</name>
<proteinExistence type="predicted"/>